<gene>
    <name evidence="1" type="ORF">PMACD_LOCUS16113</name>
</gene>
<dbReference type="AlphaFoldDB" id="A0A821Y1G2"/>
<evidence type="ECO:0000313" key="2">
    <source>
        <dbReference type="Proteomes" id="UP000663880"/>
    </source>
</evidence>
<reference evidence="1" key="1">
    <citation type="submission" date="2021-02" db="EMBL/GenBank/DDBJ databases">
        <authorList>
            <person name="Steward A R."/>
        </authorList>
    </citation>
    <scope>NUCLEOTIDE SEQUENCE</scope>
</reference>
<keyword evidence="2" id="KW-1185">Reference proteome</keyword>
<sequence length="80" mass="9268">MIIVGGAVSRHRLRITEPETRRVSQPPAAPYHASLLAEEFTKIILDPFTVKIKGKRWKISFMYNEENIMLLARYGELLVR</sequence>
<dbReference type="Proteomes" id="UP000663880">
    <property type="component" value="Unassembled WGS sequence"/>
</dbReference>
<accession>A0A821Y1G2</accession>
<dbReference type="EMBL" id="CAJOBZ010000077">
    <property type="protein sequence ID" value="CAF4955070.1"/>
    <property type="molecule type" value="Genomic_DNA"/>
</dbReference>
<organism evidence="1 2">
    <name type="scientific">Pieris macdunnoughi</name>
    <dbReference type="NCBI Taxonomy" id="345717"/>
    <lineage>
        <taxon>Eukaryota</taxon>
        <taxon>Metazoa</taxon>
        <taxon>Ecdysozoa</taxon>
        <taxon>Arthropoda</taxon>
        <taxon>Hexapoda</taxon>
        <taxon>Insecta</taxon>
        <taxon>Pterygota</taxon>
        <taxon>Neoptera</taxon>
        <taxon>Endopterygota</taxon>
        <taxon>Lepidoptera</taxon>
        <taxon>Glossata</taxon>
        <taxon>Ditrysia</taxon>
        <taxon>Papilionoidea</taxon>
        <taxon>Pieridae</taxon>
        <taxon>Pierinae</taxon>
        <taxon>Pieris</taxon>
    </lineage>
</organism>
<comment type="caution">
    <text evidence="1">The sequence shown here is derived from an EMBL/GenBank/DDBJ whole genome shotgun (WGS) entry which is preliminary data.</text>
</comment>
<protein>
    <submittedName>
        <fullName evidence="1">Uncharacterized protein</fullName>
    </submittedName>
</protein>
<evidence type="ECO:0000313" key="1">
    <source>
        <dbReference type="EMBL" id="CAF4955070.1"/>
    </source>
</evidence>
<name>A0A821Y1G2_9NEOP</name>
<proteinExistence type="predicted"/>